<evidence type="ECO:0000313" key="2">
    <source>
        <dbReference type="Proteomes" id="UP000095280"/>
    </source>
</evidence>
<feature type="compositionally biased region" description="Basic and acidic residues" evidence="1">
    <location>
        <begin position="564"/>
        <end position="582"/>
    </location>
</feature>
<sequence>PPDALGPPGRVFERSVFELLLRGLSECWPSGGRSSGTSSCCSPGDVLKVAALRLLVHLVSPASAPEQRLFAVHTAWPPRIELVTYSAYAAWPAAVACRRLGTSGPGCQISTGLLSRHAGACPICSTAACGTTLVNLLNVLREAGAESADDPPPGPMPGGAGRLGQAEAGAGFRLGQAAGKLSHLAMDVTRLVVAAQNAQRKRLLDDMKVRLASNVDVKRRWLNLATQLTHEQAVWHRPSSDVPPSWQIDPTEGPSRVRVRLKRCHTGLAAKFFKQSAKWKATWDPAAGPLAFLFREDRLTEDASATLFQLHRNDKIRLNRRCLSVAASAETPGEFLIGERCMYFVGDDTVWDASQAQLPPDAAAELQLPKLAAAAWYDCQSLKLMPPVVAPPDLPAPASCRCFCACARRLLTTESSRRWLPTSIRRCSGASSSASSSRLGSASWLLPSSSATLISLLANFTAQLEAAASCPPSAWSMSVSRMPLFCLSGWQSLILLMPSALDAVVGDAVSHGDRPAEDSAGQFHNHCPPGASRQSKRGAHGEAQQQGEADESHGLSPAGLNAGHEADDGEAVHRDQAEQEGG</sequence>
<protein>
    <submittedName>
        <fullName evidence="3">PH domain-containing protein</fullName>
    </submittedName>
</protein>
<proteinExistence type="predicted"/>
<name>A0A1I8HDF9_9PLAT</name>
<dbReference type="PANTHER" id="PTHR13743">
    <property type="entry name" value="BEIGE/BEACH-RELATED"/>
    <property type="match status" value="1"/>
</dbReference>
<dbReference type="AlphaFoldDB" id="A0A1I8HDF9"/>
<evidence type="ECO:0000256" key="1">
    <source>
        <dbReference type="SAM" id="MobiDB-lite"/>
    </source>
</evidence>
<evidence type="ECO:0000313" key="3">
    <source>
        <dbReference type="WBParaSite" id="maker-uti_cns_0005597-snap-gene-0.2-mRNA-1"/>
    </source>
</evidence>
<dbReference type="Proteomes" id="UP000095280">
    <property type="component" value="Unplaced"/>
</dbReference>
<dbReference type="WBParaSite" id="maker-uti_cns_0005597-snap-gene-0.2-mRNA-1">
    <property type="protein sequence ID" value="maker-uti_cns_0005597-snap-gene-0.2-mRNA-1"/>
    <property type="gene ID" value="maker-uti_cns_0005597-snap-gene-0.2"/>
</dbReference>
<organism evidence="2 3">
    <name type="scientific">Macrostomum lignano</name>
    <dbReference type="NCBI Taxonomy" id="282301"/>
    <lineage>
        <taxon>Eukaryota</taxon>
        <taxon>Metazoa</taxon>
        <taxon>Spiralia</taxon>
        <taxon>Lophotrochozoa</taxon>
        <taxon>Platyhelminthes</taxon>
        <taxon>Rhabditophora</taxon>
        <taxon>Macrostomorpha</taxon>
        <taxon>Macrostomida</taxon>
        <taxon>Macrostomidae</taxon>
        <taxon>Macrostomum</taxon>
    </lineage>
</organism>
<dbReference type="PANTHER" id="PTHR13743:SF86">
    <property type="entry name" value="LYSOSOMAL-TRAFFICKING REGULATOR"/>
    <property type="match status" value="1"/>
</dbReference>
<dbReference type="InterPro" id="IPR050865">
    <property type="entry name" value="BEACH_Domain"/>
</dbReference>
<reference evidence="3" key="1">
    <citation type="submission" date="2016-11" db="UniProtKB">
        <authorList>
            <consortium name="WormBaseParasite"/>
        </authorList>
    </citation>
    <scope>IDENTIFICATION</scope>
</reference>
<feature type="region of interest" description="Disordered" evidence="1">
    <location>
        <begin position="509"/>
        <end position="582"/>
    </location>
</feature>
<accession>A0A1I8HDF9</accession>
<keyword evidence="2" id="KW-1185">Reference proteome</keyword>